<keyword evidence="2" id="KW-1185">Reference proteome</keyword>
<sequence>MAPHRGHPPVRDFLARFADVRRARMLLLADIIPTPREGTAP</sequence>
<comment type="caution">
    <text evidence="1">The sequence shown here is derived from an EMBL/GenBank/DDBJ whole genome shotgun (WGS) entry which is preliminary data.</text>
</comment>
<dbReference type="EMBL" id="JBHMQV010000004">
    <property type="protein sequence ID" value="MFC0843335.1"/>
    <property type="molecule type" value="Genomic_DNA"/>
</dbReference>
<dbReference type="Proteomes" id="UP001589887">
    <property type="component" value="Unassembled WGS sequence"/>
</dbReference>
<name>A0ABV6TFS2_9ACTN</name>
<proteinExistence type="predicted"/>
<evidence type="ECO:0000313" key="1">
    <source>
        <dbReference type="EMBL" id="MFC0843335.1"/>
    </source>
</evidence>
<accession>A0ABV6TFS2</accession>
<gene>
    <name evidence="1" type="ORF">ACFH04_06230</name>
</gene>
<dbReference type="RefSeq" id="WP_394317132.1">
    <property type="nucleotide sequence ID" value="NZ_JBHMQV010000004.1"/>
</dbReference>
<organism evidence="1 2">
    <name type="scientific">Streptomyces noboritoensis</name>
    <dbReference type="NCBI Taxonomy" id="67337"/>
    <lineage>
        <taxon>Bacteria</taxon>
        <taxon>Bacillati</taxon>
        <taxon>Actinomycetota</taxon>
        <taxon>Actinomycetes</taxon>
        <taxon>Kitasatosporales</taxon>
        <taxon>Streptomycetaceae</taxon>
        <taxon>Streptomyces</taxon>
    </lineage>
</organism>
<reference evidence="1 2" key="1">
    <citation type="submission" date="2024-09" db="EMBL/GenBank/DDBJ databases">
        <authorList>
            <person name="Sun Q."/>
            <person name="Mori K."/>
        </authorList>
    </citation>
    <scope>NUCLEOTIDE SEQUENCE [LARGE SCALE GENOMIC DNA]</scope>
    <source>
        <strain evidence="1 2">JCM 4557</strain>
    </source>
</reference>
<evidence type="ECO:0000313" key="2">
    <source>
        <dbReference type="Proteomes" id="UP001589887"/>
    </source>
</evidence>
<protein>
    <submittedName>
        <fullName evidence="1">Uncharacterized protein</fullName>
    </submittedName>
</protein>